<dbReference type="Gene3D" id="1.20.5.1930">
    <property type="match status" value="1"/>
</dbReference>
<evidence type="ECO:0000256" key="1">
    <source>
        <dbReference type="ARBA" id="ARBA00022679"/>
    </source>
</evidence>
<dbReference type="RefSeq" id="WP_168186107.1">
    <property type="nucleotide sequence ID" value="NZ_CP122566.1"/>
</dbReference>
<gene>
    <name evidence="6" type="ORF">QDX21_08030</name>
</gene>
<dbReference type="InterPro" id="IPR050482">
    <property type="entry name" value="Sensor_HK_TwoCompSys"/>
</dbReference>
<evidence type="ECO:0000259" key="5">
    <source>
        <dbReference type="Pfam" id="PF07730"/>
    </source>
</evidence>
<keyword evidence="4" id="KW-0812">Transmembrane</keyword>
<sequence length="251" mass="27666">MATAGLLGVAVGLALLSTVHEPDQAPIYVTTTVVFGLFWVAVFFGSRWTVRVVRELDNAHRAQTQLALYRQKFRFAADLHDIQGHTLHVVKMKTALAQRQMDDAPDAAKQELDEVRGLLTDTISQAKSLAYGERRLTLQGELENAKNLLEATGATVNVHHADADLPLEREEPASLVLREATTNILRHSDARQVEITVNSNIVGISNDGVTSEASELSGLDALKKRVSEFGGTLMAHCEENRFITELRFPTR</sequence>
<dbReference type="Pfam" id="PF07730">
    <property type="entry name" value="HisKA_3"/>
    <property type="match status" value="1"/>
</dbReference>
<name>A0AAJ6AGF2_9MICC</name>
<evidence type="ECO:0000256" key="3">
    <source>
        <dbReference type="ARBA" id="ARBA00023012"/>
    </source>
</evidence>
<dbReference type="AlphaFoldDB" id="A0AAJ6AGF2"/>
<evidence type="ECO:0000313" key="7">
    <source>
        <dbReference type="Proteomes" id="UP001224674"/>
    </source>
</evidence>
<protein>
    <submittedName>
        <fullName evidence="6">Histidine kinase</fullName>
    </submittedName>
</protein>
<dbReference type="InterPro" id="IPR036890">
    <property type="entry name" value="HATPase_C_sf"/>
</dbReference>
<keyword evidence="1" id="KW-0808">Transferase</keyword>
<evidence type="ECO:0000256" key="2">
    <source>
        <dbReference type="ARBA" id="ARBA00022777"/>
    </source>
</evidence>
<organism evidence="6 7">
    <name type="scientific">Auritidibacter ignavus</name>
    <dbReference type="NCBI Taxonomy" id="678932"/>
    <lineage>
        <taxon>Bacteria</taxon>
        <taxon>Bacillati</taxon>
        <taxon>Actinomycetota</taxon>
        <taxon>Actinomycetes</taxon>
        <taxon>Micrococcales</taxon>
        <taxon>Micrococcaceae</taxon>
        <taxon>Auritidibacter</taxon>
    </lineage>
</organism>
<feature type="domain" description="Signal transduction histidine kinase subgroup 3 dimerisation and phosphoacceptor" evidence="5">
    <location>
        <begin position="74"/>
        <end position="132"/>
    </location>
</feature>
<feature type="transmembrane region" description="Helical" evidence="4">
    <location>
        <begin position="27"/>
        <end position="45"/>
    </location>
</feature>
<dbReference type="PANTHER" id="PTHR24421">
    <property type="entry name" value="NITRATE/NITRITE SENSOR PROTEIN NARX-RELATED"/>
    <property type="match status" value="1"/>
</dbReference>
<dbReference type="Proteomes" id="UP001224674">
    <property type="component" value="Chromosome"/>
</dbReference>
<dbReference type="PANTHER" id="PTHR24421:SF63">
    <property type="entry name" value="SENSOR HISTIDINE KINASE DESK"/>
    <property type="match status" value="1"/>
</dbReference>
<dbReference type="GO" id="GO:0000155">
    <property type="term" value="F:phosphorelay sensor kinase activity"/>
    <property type="evidence" value="ECO:0007669"/>
    <property type="project" value="InterPro"/>
</dbReference>
<accession>A0AAJ6AGF2</accession>
<evidence type="ECO:0000313" key="6">
    <source>
        <dbReference type="EMBL" id="WGH92272.1"/>
    </source>
</evidence>
<dbReference type="GO" id="GO:0016020">
    <property type="term" value="C:membrane"/>
    <property type="evidence" value="ECO:0007669"/>
    <property type="project" value="InterPro"/>
</dbReference>
<dbReference type="EMBL" id="CP122566">
    <property type="protein sequence ID" value="WGH92272.1"/>
    <property type="molecule type" value="Genomic_DNA"/>
</dbReference>
<keyword evidence="4" id="KW-1133">Transmembrane helix</keyword>
<reference evidence="6 7" key="1">
    <citation type="submission" date="2023-03" db="EMBL/GenBank/DDBJ databases">
        <title>Complete genome sequences of several Auritidibacter ignavus strains isolated from ear infections.</title>
        <authorList>
            <person name="Baehr T."/>
            <person name="Baumhoegger A.M."/>
        </authorList>
    </citation>
    <scope>NUCLEOTIDE SEQUENCE [LARGE SCALE GENOMIC DNA]</scope>
    <source>
        <strain evidence="6 7">BABAE-6</strain>
    </source>
</reference>
<keyword evidence="3" id="KW-0902">Two-component regulatory system</keyword>
<dbReference type="Gene3D" id="3.30.565.10">
    <property type="entry name" value="Histidine kinase-like ATPase, C-terminal domain"/>
    <property type="match status" value="1"/>
</dbReference>
<keyword evidence="7" id="KW-1185">Reference proteome</keyword>
<keyword evidence="2 6" id="KW-0418">Kinase</keyword>
<dbReference type="GO" id="GO:0046983">
    <property type="term" value="F:protein dimerization activity"/>
    <property type="evidence" value="ECO:0007669"/>
    <property type="project" value="InterPro"/>
</dbReference>
<keyword evidence="4" id="KW-0472">Membrane</keyword>
<proteinExistence type="predicted"/>
<evidence type="ECO:0000256" key="4">
    <source>
        <dbReference type="SAM" id="Phobius"/>
    </source>
</evidence>
<dbReference type="InterPro" id="IPR011712">
    <property type="entry name" value="Sig_transdc_His_kin_sub3_dim/P"/>
</dbReference>